<dbReference type="EMBL" id="JACHIG010000001">
    <property type="protein sequence ID" value="MBB5030619.1"/>
    <property type="molecule type" value="Genomic_DNA"/>
</dbReference>
<evidence type="ECO:0000313" key="2">
    <source>
        <dbReference type="EMBL" id="MBB5030619.1"/>
    </source>
</evidence>
<dbReference type="Proteomes" id="UP000590740">
    <property type="component" value="Unassembled WGS sequence"/>
</dbReference>
<feature type="compositionally biased region" description="Polar residues" evidence="1">
    <location>
        <begin position="1"/>
        <end position="11"/>
    </location>
</feature>
<evidence type="ECO:0000256" key="1">
    <source>
        <dbReference type="SAM" id="MobiDB-lite"/>
    </source>
</evidence>
<sequence>MNYLGVSSTTDHGGWGTSRPTCAGHASAQREKVGRAVPSPPCGQDARTTGMMCLRSPVYGACGGGGPTWVFAAWQTTALGGPSALPVLGMRIPPRRNWRRWRSFSDSPRHCVHTPAEKLEKLEKFLHRQSVYAYTPPLNLLKLRKFLRWQTGFGGRPVTPPCGSRGRRRSWR</sequence>
<protein>
    <submittedName>
        <fullName evidence="2">Uncharacterized protein</fullName>
    </submittedName>
</protein>
<feature type="region of interest" description="Disordered" evidence="1">
    <location>
        <begin position="1"/>
        <end position="42"/>
    </location>
</feature>
<reference evidence="2 3" key="1">
    <citation type="submission" date="2020-08" db="EMBL/GenBank/DDBJ databases">
        <title>Genomic Encyclopedia of Type Strains, Phase IV (KMG-IV): sequencing the most valuable type-strain genomes for metagenomic binning, comparative biology and taxonomic classification.</title>
        <authorList>
            <person name="Goeker M."/>
        </authorList>
    </citation>
    <scope>NUCLEOTIDE SEQUENCE [LARGE SCALE GENOMIC DNA]</scope>
    <source>
        <strain evidence="2 3">DSM 12252</strain>
    </source>
</reference>
<keyword evidence="3" id="KW-1185">Reference proteome</keyword>
<evidence type="ECO:0000313" key="3">
    <source>
        <dbReference type="Proteomes" id="UP000590740"/>
    </source>
</evidence>
<comment type="caution">
    <text evidence="2">The sequence shown here is derived from an EMBL/GenBank/DDBJ whole genome shotgun (WGS) entry which is preliminary data.</text>
</comment>
<organism evidence="2 3">
    <name type="scientific">Prosthecobacter vanneervenii</name>
    <dbReference type="NCBI Taxonomy" id="48466"/>
    <lineage>
        <taxon>Bacteria</taxon>
        <taxon>Pseudomonadati</taxon>
        <taxon>Verrucomicrobiota</taxon>
        <taxon>Verrucomicrobiia</taxon>
        <taxon>Verrucomicrobiales</taxon>
        <taxon>Verrucomicrobiaceae</taxon>
        <taxon>Prosthecobacter</taxon>
    </lineage>
</organism>
<dbReference type="AlphaFoldDB" id="A0A7W8DHZ3"/>
<proteinExistence type="predicted"/>
<accession>A0A7W8DHZ3</accession>
<name>A0A7W8DHZ3_9BACT</name>
<gene>
    <name evidence="2" type="ORF">HNQ65_000173</name>
</gene>